<reference evidence="4" key="2">
    <citation type="submission" date="2020-10" db="UniProtKB">
        <authorList>
            <consortium name="WormBaseParasite"/>
        </authorList>
    </citation>
    <scope>IDENTIFICATION</scope>
</reference>
<feature type="transmembrane region" description="Helical" evidence="2">
    <location>
        <begin position="133"/>
        <end position="154"/>
    </location>
</feature>
<sequence length="306" mass="34806">MPSRLSKSKTSTKSQINALSQFVMVGTSKMAAKQSTSQMRQYESSDFDTDEPTLEGIDDPSLIGEFTEQLSDCSKHDNVQGTTKFGQIITVLGHLTGGLYHADAPNYQENPKQIRQRQVFIECMQIVADFRWITLYMFFALSCVMIITTNIKFYDLSIQYANAYSKHDFCIYDWAEWSPCSATCSTDDVPAQRYRRVKANTVIDMREIPPDMAGIHIPHRVLKSLGNSDCFDIIQYAPCNVYKCPKPLANFTDWGPCEYAQVELENSNVKICARFREIDELALVEITDDVPPLFEMCDCKDAIVPW</sequence>
<dbReference type="InterPro" id="IPR036383">
    <property type="entry name" value="TSP1_rpt_sf"/>
</dbReference>
<evidence type="ECO:0000313" key="3">
    <source>
        <dbReference type="Proteomes" id="UP000492821"/>
    </source>
</evidence>
<proteinExistence type="predicted"/>
<organism evidence="3 4">
    <name type="scientific">Panagrellus redivivus</name>
    <name type="common">Microworm</name>
    <dbReference type="NCBI Taxonomy" id="6233"/>
    <lineage>
        <taxon>Eukaryota</taxon>
        <taxon>Metazoa</taxon>
        <taxon>Ecdysozoa</taxon>
        <taxon>Nematoda</taxon>
        <taxon>Chromadorea</taxon>
        <taxon>Rhabditida</taxon>
        <taxon>Tylenchina</taxon>
        <taxon>Panagrolaimomorpha</taxon>
        <taxon>Panagrolaimoidea</taxon>
        <taxon>Panagrolaimidae</taxon>
        <taxon>Panagrellus</taxon>
    </lineage>
</organism>
<dbReference type="WBParaSite" id="Pan_g12146.t1">
    <property type="protein sequence ID" value="Pan_g12146.t1"/>
    <property type="gene ID" value="Pan_g12146"/>
</dbReference>
<accession>A0A7E4US00</accession>
<dbReference type="AlphaFoldDB" id="A0A7E4US00"/>
<keyword evidence="3" id="KW-1185">Reference proteome</keyword>
<protein>
    <submittedName>
        <fullName evidence="4">CW domain-containing protein</fullName>
    </submittedName>
</protein>
<keyword evidence="2" id="KW-1133">Transmembrane helix</keyword>
<feature type="region of interest" description="Disordered" evidence="1">
    <location>
        <begin position="33"/>
        <end position="54"/>
    </location>
</feature>
<keyword evidence="2" id="KW-0472">Membrane</keyword>
<feature type="compositionally biased region" description="Polar residues" evidence="1">
    <location>
        <begin position="33"/>
        <end position="44"/>
    </location>
</feature>
<reference evidence="3" key="1">
    <citation type="journal article" date="2013" name="Genetics">
        <title>The draft genome and transcriptome of Panagrellus redivivus are shaped by the harsh demands of a free-living lifestyle.</title>
        <authorList>
            <person name="Srinivasan J."/>
            <person name="Dillman A.R."/>
            <person name="Macchietto M.G."/>
            <person name="Heikkinen L."/>
            <person name="Lakso M."/>
            <person name="Fracchia K.M."/>
            <person name="Antoshechkin I."/>
            <person name="Mortazavi A."/>
            <person name="Wong G."/>
            <person name="Sternberg P.W."/>
        </authorList>
    </citation>
    <scope>NUCLEOTIDE SEQUENCE [LARGE SCALE GENOMIC DNA]</scope>
    <source>
        <strain evidence="3">MT8872</strain>
    </source>
</reference>
<name>A0A7E4US00_PANRE</name>
<dbReference type="Proteomes" id="UP000492821">
    <property type="component" value="Unassembled WGS sequence"/>
</dbReference>
<evidence type="ECO:0000313" key="4">
    <source>
        <dbReference type="WBParaSite" id="Pan_g12146.t1"/>
    </source>
</evidence>
<dbReference type="Gene3D" id="2.20.100.10">
    <property type="entry name" value="Thrombospondin type-1 (TSP1) repeat"/>
    <property type="match status" value="1"/>
</dbReference>
<keyword evidence="2" id="KW-0812">Transmembrane</keyword>
<feature type="compositionally biased region" description="Acidic residues" evidence="1">
    <location>
        <begin position="45"/>
        <end position="54"/>
    </location>
</feature>
<evidence type="ECO:0000256" key="1">
    <source>
        <dbReference type="SAM" id="MobiDB-lite"/>
    </source>
</evidence>
<evidence type="ECO:0000256" key="2">
    <source>
        <dbReference type="SAM" id="Phobius"/>
    </source>
</evidence>